<dbReference type="InterPro" id="IPR010982">
    <property type="entry name" value="Lambda_DNA-bd_dom_sf"/>
</dbReference>
<dbReference type="EMBL" id="VFOW01000001">
    <property type="protein sequence ID" value="TQL76610.1"/>
    <property type="molecule type" value="Genomic_DNA"/>
</dbReference>
<dbReference type="InParanoid" id="A0A543AVK2"/>
<proteinExistence type="predicted"/>
<reference evidence="3 4" key="1">
    <citation type="submission" date="2019-06" db="EMBL/GenBank/DDBJ databases">
        <title>Sequencing the genomes of 1000 actinobacteria strains.</title>
        <authorList>
            <person name="Klenk H.-P."/>
        </authorList>
    </citation>
    <scope>NUCLEOTIDE SEQUENCE [LARGE SCALE GENOMIC DNA]</scope>
    <source>
        <strain evidence="3 4">DSM 45928</strain>
    </source>
</reference>
<dbReference type="InterPro" id="IPR016024">
    <property type="entry name" value="ARM-type_fold"/>
</dbReference>
<dbReference type="GO" id="GO:0033982">
    <property type="term" value="F:3-dehydro-L-gulonate-6-phosphate decarboxylase activity"/>
    <property type="evidence" value="ECO:0007669"/>
    <property type="project" value="TreeGrafter"/>
</dbReference>
<keyword evidence="4" id="KW-1185">Reference proteome</keyword>
<dbReference type="Gene3D" id="3.20.20.70">
    <property type="entry name" value="Aldolase class I"/>
    <property type="match status" value="1"/>
</dbReference>
<dbReference type="SUPFAM" id="SSF48371">
    <property type="entry name" value="ARM repeat"/>
    <property type="match status" value="1"/>
</dbReference>
<dbReference type="CDD" id="cd00093">
    <property type="entry name" value="HTH_XRE"/>
    <property type="match status" value="1"/>
</dbReference>
<dbReference type="PANTHER" id="PTHR35039:SF3">
    <property type="entry name" value="3-KETO-L-GULONATE-6-PHOSPHATE DECARBOXYLASE SGBH-RELATED"/>
    <property type="match status" value="1"/>
</dbReference>
<organism evidence="3 4">
    <name type="scientific">Stackebrandtia endophytica</name>
    <dbReference type="NCBI Taxonomy" id="1496996"/>
    <lineage>
        <taxon>Bacteria</taxon>
        <taxon>Bacillati</taxon>
        <taxon>Actinomycetota</taxon>
        <taxon>Actinomycetes</taxon>
        <taxon>Glycomycetales</taxon>
        <taxon>Glycomycetaceae</taxon>
        <taxon>Stackebrandtia</taxon>
    </lineage>
</organism>
<dbReference type="InterPro" id="IPR001387">
    <property type="entry name" value="Cro/C1-type_HTH"/>
</dbReference>
<evidence type="ECO:0000256" key="1">
    <source>
        <dbReference type="ARBA" id="ARBA00023239"/>
    </source>
</evidence>
<dbReference type="GO" id="GO:0003677">
    <property type="term" value="F:DNA binding"/>
    <property type="evidence" value="ECO:0007669"/>
    <property type="project" value="InterPro"/>
</dbReference>
<dbReference type="Gene3D" id="1.10.260.40">
    <property type="entry name" value="lambda repressor-like DNA-binding domains"/>
    <property type="match status" value="1"/>
</dbReference>
<dbReference type="RefSeq" id="WP_142038257.1">
    <property type="nucleotide sequence ID" value="NZ_JBHTGS010000001.1"/>
</dbReference>
<dbReference type="InterPro" id="IPR013785">
    <property type="entry name" value="Aldolase_TIM"/>
</dbReference>
<dbReference type="Pfam" id="PF00215">
    <property type="entry name" value="OMPdecase"/>
    <property type="match status" value="1"/>
</dbReference>
<dbReference type="InterPro" id="IPR001754">
    <property type="entry name" value="OMPdeCOase_dom"/>
</dbReference>
<dbReference type="InterPro" id="IPR011989">
    <property type="entry name" value="ARM-like"/>
</dbReference>
<dbReference type="AlphaFoldDB" id="A0A543AVK2"/>
<gene>
    <name evidence="3" type="ORF">FB566_2143</name>
</gene>
<dbReference type="GO" id="GO:0004590">
    <property type="term" value="F:orotidine-5'-phosphate decarboxylase activity"/>
    <property type="evidence" value="ECO:0007669"/>
    <property type="project" value="InterPro"/>
</dbReference>
<evidence type="ECO:0000313" key="3">
    <source>
        <dbReference type="EMBL" id="TQL76610.1"/>
    </source>
</evidence>
<accession>A0A543AVK2</accession>
<keyword evidence="1" id="KW-0456">Lyase</keyword>
<dbReference type="PANTHER" id="PTHR35039">
    <property type="entry name" value="3-KETO-L-GULONATE-6-PHOSPHATE DECARBOXYLASE SGBH-RELATED"/>
    <property type="match status" value="1"/>
</dbReference>
<evidence type="ECO:0000313" key="4">
    <source>
        <dbReference type="Proteomes" id="UP000317043"/>
    </source>
</evidence>
<evidence type="ECO:0000259" key="2">
    <source>
        <dbReference type="Pfam" id="PF00215"/>
    </source>
</evidence>
<sequence>MTVVEQWTGATAALLRSAMRMTVRGFADHLGVSPRTVTGWETGGGTRIPKPDSQEMLDTALKLADRDVRQRFAVMLSTQSTIDRRASPRPPVPSAADDLDVTDVRQAVWLAEHLHLLDPTSPTVGRLVNHPDWRVRAGIGRAAVARPQVAPLATAVDVLLSDDDHRVRAAVVAALTAVTSLVPHLDRLLFDENWCVRRATVEKVVEWNDPGLTKTACIAILDDPRWMNCRSAARDGMQRLLLLAEPRRYCDEFSDTTWKLLRENTTGHRRLAPETETILRMAARRSPLGRLRREAACDAPGEPLAAPSRPRAWRRLRDRRSIQVALNVHDIEYAVDVATAVAAAGCRLIEVGEPLMKAAGTGAITRVKDHLPEVTVVAAVTAIDKGGDEVELAAVAGADVVFLSGVVDPTSIVGACDTGRRYGVPVILDVPATATLEWVREVESASTGVDGLCVSAETGLVPVGQAPLDRAEILRQHTRLPVAVAGGFSPHDRLDHRDWDILIVSRAVTDAVEPQRVAADFVEMAQRAESRRG</sequence>
<dbReference type="Gene3D" id="1.25.10.10">
    <property type="entry name" value="Leucine-rich Repeat Variant"/>
    <property type="match status" value="1"/>
</dbReference>
<dbReference type="OrthoDB" id="4523834at2"/>
<comment type="caution">
    <text evidence="3">The sequence shown here is derived from an EMBL/GenBank/DDBJ whole genome shotgun (WGS) entry which is preliminary data.</text>
</comment>
<dbReference type="Proteomes" id="UP000317043">
    <property type="component" value="Unassembled WGS sequence"/>
</dbReference>
<dbReference type="SUPFAM" id="SSF51366">
    <property type="entry name" value="Ribulose-phoshate binding barrel"/>
    <property type="match status" value="1"/>
</dbReference>
<protein>
    <submittedName>
        <fullName evidence="3">3-keto-L-gulonate-6-phosphate decarboxylase</fullName>
    </submittedName>
</protein>
<feature type="domain" description="Orotidine 5'-phosphate decarboxylase" evidence="2">
    <location>
        <begin position="322"/>
        <end position="520"/>
    </location>
</feature>
<dbReference type="GO" id="GO:0006207">
    <property type="term" value="P:'de novo' pyrimidine nucleobase biosynthetic process"/>
    <property type="evidence" value="ECO:0007669"/>
    <property type="project" value="InterPro"/>
</dbReference>
<dbReference type="InterPro" id="IPR011060">
    <property type="entry name" value="RibuloseP-bd_barrel"/>
</dbReference>
<name>A0A543AVK2_9ACTN</name>
<dbReference type="GO" id="GO:0019854">
    <property type="term" value="P:L-ascorbic acid catabolic process"/>
    <property type="evidence" value="ECO:0007669"/>
    <property type="project" value="TreeGrafter"/>
</dbReference>